<dbReference type="EMBL" id="OY731403">
    <property type="protein sequence ID" value="CAJ1963220.1"/>
    <property type="molecule type" value="Genomic_DNA"/>
</dbReference>
<evidence type="ECO:0000313" key="1">
    <source>
        <dbReference type="EMBL" id="CAJ1963220.1"/>
    </source>
</evidence>
<dbReference type="Gramene" id="rna-AYBTSS11_LOCUS19658">
    <property type="protein sequence ID" value="CAJ1963220.1"/>
    <property type="gene ID" value="gene-AYBTSS11_LOCUS19658"/>
</dbReference>
<dbReference type="AlphaFoldDB" id="A0AA86VSK1"/>
<protein>
    <submittedName>
        <fullName evidence="1">Uncharacterized protein</fullName>
    </submittedName>
</protein>
<dbReference type="Proteomes" id="UP001189624">
    <property type="component" value="Chromosome 6"/>
</dbReference>
<reference evidence="1" key="1">
    <citation type="submission" date="2023-10" db="EMBL/GenBank/DDBJ databases">
        <authorList>
            <person name="Domelevo Entfellner J.-B."/>
        </authorList>
    </citation>
    <scope>NUCLEOTIDE SEQUENCE</scope>
</reference>
<organism evidence="1 2">
    <name type="scientific">Sphenostylis stenocarpa</name>
    <dbReference type="NCBI Taxonomy" id="92480"/>
    <lineage>
        <taxon>Eukaryota</taxon>
        <taxon>Viridiplantae</taxon>
        <taxon>Streptophyta</taxon>
        <taxon>Embryophyta</taxon>
        <taxon>Tracheophyta</taxon>
        <taxon>Spermatophyta</taxon>
        <taxon>Magnoliopsida</taxon>
        <taxon>eudicotyledons</taxon>
        <taxon>Gunneridae</taxon>
        <taxon>Pentapetalae</taxon>
        <taxon>rosids</taxon>
        <taxon>fabids</taxon>
        <taxon>Fabales</taxon>
        <taxon>Fabaceae</taxon>
        <taxon>Papilionoideae</taxon>
        <taxon>50 kb inversion clade</taxon>
        <taxon>NPAAA clade</taxon>
        <taxon>indigoferoid/millettioid clade</taxon>
        <taxon>Phaseoleae</taxon>
        <taxon>Sphenostylis</taxon>
    </lineage>
</organism>
<gene>
    <name evidence="1" type="ORF">AYBTSS11_LOCUS19658</name>
</gene>
<keyword evidence="2" id="KW-1185">Reference proteome</keyword>
<name>A0AA86VSK1_9FABA</name>
<evidence type="ECO:0000313" key="2">
    <source>
        <dbReference type="Proteomes" id="UP001189624"/>
    </source>
</evidence>
<proteinExistence type="predicted"/>
<sequence length="93" mass="9954">MAYRWRNISGMMEADLAAQNNGTSDSFNNHGSGHQNFSNSKINSGAYAGDRNWYDSSQHYGGNTLNNSGIFNGNGNGGSIQGGFNSTTSNFYA</sequence>
<accession>A0AA86VSK1</accession>